<dbReference type="Proteomes" id="UP000646749">
    <property type="component" value="Unassembled WGS sequence"/>
</dbReference>
<dbReference type="Gene3D" id="1.10.10.10">
    <property type="entry name" value="Winged helix-like DNA-binding domain superfamily/Winged helix DNA-binding domain"/>
    <property type="match status" value="1"/>
</dbReference>
<dbReference type="RefSeq" id="WP_239140062.1">
    <property type="nucleotide sequence ID" value="NZ_BONW01000002.1"/>
</dbReference>
<dbReference type="Pfam" id="PF12802">
    <property type="entry name" value="MarR_2"/>
    <property type="match status" value="1"/>
</dbReference>
<evidence type="ECO:0000259" key="4">
    <source>
        <dbReference type="PROSITE" id="PS51186"/>
    </source>
</evidence>
<evidence type="ECO:0000256" key="2">
    <source>
        <dbReference type="ARBA" id="ARBA00023315"/>
    </source>
</evidence>
<keyword evidence="1" id="KW-0808">Transferase</keyword>
<evidence type="ECO:0000256" key="1">
    <source>
        <dbReference type="ARBA" id="ARBA00022679"/>
    </source>
</evidence>
<protein>
    <recommendedName>
        <fullName evidence="7">GNAT family N-acetyltransferase</fullName>
    </recommendedName>
</protein>
<dbReference type="InterPro" id="IPR050832">
    <property type="entry name" value="Bact_Acetyltransf"/>
</dbReference>
<evidence type="ECO:0000259" key="3">
    <source>
        <dbReference type="PROSITE" id="PS50995"/>
    </source>
</evidence>
<dbReference type="InterPro" id="IPR000182">
    <property type="entry name" value="GNAT_dom"/>
</dbReference>
<feature type="domain" description="HTH marR-type" evidence="3">
    <location>
        <begin position="1"/>
        <end position="153"/>
    </location>
</feature>
<dbReference type="InterPro" id="IPR036390">
    <property type="entry name" value="WH_DNA-bd_sf"/>
</dbReference>
<dbReference type="PROSITE" id="PS51186">
    <property type="entry name" value="GNAT"/>
    <property type="match status" value="1"/>
</dbReference>
<evidence type="ECO:0000313" key="6">
    <source>
        <dbReference type="Proteomes" id="UP000646749"/>
    </source>
</evidence>
<dbReference type="InterPro" id="IPR016181">
    <property type="entry name" value="Acyl_CoA_acyltransferase"/>
</dbReference>
<dbReference type="SUPFAM" id="SSF55729">
    <property type="entry name" value="Acyl-CoA N-acyltransferases (Nat)"/>
    <property type="match status" value="1"/>
</dbReference>
<dbReference type="Gene3D" id="3.40.630.30">
    <property type="match status" value="1"/>
</dbReference>
<dbReference type="PROSITE" id="PS50995">
    <property type="entry name" value="HTH_MARR_2"/>
    <property type="match status" value="1"/>
</dbReference>
<dbReference type="PANTHER" id="PTHR43877:SF2">
    <property type="entry name" value="AMINOALKYLPHOSPHONATE N-ACETYLTRANSFERASE-RELATED"/>
    <property type="match status" value="1"/>
</dbReference>
<evidence type="ECO:0000313" key="5">
    <source>
        <dbReference type="EMBL" id="GIG86025.1"/>
    </source>
</evidence>
<dbReference type="InterPro" id="IPR000835">
    <property type="entry name" value="HTH_MarR-typ"/>
</dbReference>
<name>A0ABQ4DU90_9ACTN</name>
<sequence>MTAASDTTEITGQARSVRDFNRYYSQRIGLLTDRYLGQDRPLGEARLLYEIGSGAASAGGRSGGVSVRDLRTRLGWDSGYLSRSLRSLEAQGLVQLRPHETDGRVRVAELTGAGAAELAELDRRSTAAAGELLAPLTPAQRAELIAAQQRTRRLLRLAAVTVEVVDADGTAARQALTEYATELSTRFPEGYDRRALVDPAEVSGAGGAFLVAYEQGRPIGCGGIRTLGPGVAELCHLWVHADARGSGLGRRLLGELERQAVDRGLHTVRLGTHRVLAEAASLYRSAGYQEIPPYGDSPYNQVCFARDVAGDVPGKSLPSLDGRRFRAVGEVDGGEVGAATVFDYRERGGQISATYTGGEIRTGHLLGTRDGDTLDFRYVQLNRSGQTSGGHCVSRISVLPDGRLRLDETWSWESREGSGTSAVEEVG</sequence>
<dbReference type="SUPFAM" id="SSF46785">
    <property type="entry name" value="Winged helix' DNA-binding domain"/>
    <property type="match status" value="1"/>
</dbReference>
<dbReference type="CDD" id="cd04301">
    <property type="entry name" value="NAT_SF"/>
    <property type="match status" value="1"/>
</dbReference>
<dbReference type="EMBL" id="BONW01000002">
    <property type="protein sequence ID" value="GIG86025.1"/>
    <property type="molecule type" value="Genomic_DNA"/>
</dbReference>
<dbReference type="Pfam" id="PF26421">
    <property type="entry name" value="Avidin_like"/>
    <property type="match status" value="1"/>
</dbReference>
<gene>
    <name evidence="5" type="ORF">Pen02_09610</name>
</gene>
<organism evidence="5 6">
    <name type="scientific">Plantactinospora endophytica</name>
    <dbReference type="NCBI Taxonomy" id="673535"/>
    <lineage>
        <taxon>Bacteria</taxon>
        <taxon>Bacillati</taxon>
        <taxon>Actinomycetota</taxon>
        <taxon>Actinomycetes</taxon>
        <taxon>Micromonosporales</taxon>
        <taxon>Micromonosporaceae</taxon>
        <taxon>Plantactinospora</taxon>
    </lineage>
</organism>
<dbReference type="Pfam" id="PF00583">
    <property type="entry name" value="Acetyltransf_1"/>
    <property type="match status" value="1"/>
</dbReference>
<comment type="caution">
    <text evidence="5">The sequence shown here is derived from an EMBL/GenBank/DDBJ whole genome shotgun (WGS) entry which is preliminary data.</text>
</comment>
<dbReference type="PANTHER" id="PTHR43877">
    <property type="entry name" value="AMINOALKYLPHOSPHONATE N-ACETYLTRANSFERASE-RELATED-RELATED"/>
    <property type="match status" value="1"/>
</dbReference>
<keyword evidence="6" id="KW-1185">Reference proteome</keyword>
<proteinExistence type="predicted"/>
<dbReference type="SMART" id="SM00347">
    <property type="entry name" value="HTH_MARR"/>
    <property type="match status" value="1"/>
</dbReference>
<dbReference type="InterPro" id="IPR058595">
    <property type="entry name" value="Avidin-like"/>
</dbReference>
<dbReference type="InterPro" id="IPR036388">
    <property type="entry name" value="WH-like_DNA-bd_sf"/>
</dbReference>
<evidence type="ECO:0008006" key="7">
    <source>
        <dbReference type="Google" id="ProtNLM"/>
    </source>
</evidence>
<accession>A0ABQ4DU90</accession>
<feature type="domain" description="N-acetyltransferase" evidence="4">
    <location>
        <begin position="162"/>
        <end position="309"/>
    </location>
</feature>
<reference evidence="5 6" key="1">
    <citation type="submission" date="2021-01" db="EMBL/GenBank/DDBJ databases">
        <title>Whole genome shotgun sequence of Plantactinospora endophytica NBRC 110450.</title>
        <authorList>
            <person name="Komaki H."/>
            <person name="Tamura T."/>
        </authorList>
    </citation>
    <scope>NUCLEOTIDE SEQUENCE [LARGE SCALE GENOMIC DNA]</scope>
    <source>
        <strain evidence="5 6">NBRC 110450</strain>
    </source>
</reference>
<keyword evidence="2" id="KW-0012">Acyltransferase</keyword>